<reference evidence="2" key="1">
    <citation type="submission" date="2016-06" db="EMBL/GenBank/DDBJ databases">
        <title>Parallel loss of symbiosis genes in relatives of nitrogen-fixing non-legume Parasponia.</title>
        <authorList>
            <person name="Van Velzen R."/>
            <person name="Holmer R."/>
            <person name="Bu F."/>
            <person name="Rutten L."/>
            <person name="Van Zeijl A."/>
            <person name="Liu W."/>
            <person name="Santuari L."/>
            <person name="Cao Q."/>
            <person name="Sharma T."/>
            <person name="Shen D."/>
            <person name="Roswanjaya Y."/>
            <person name="Wardhani T."/>
            <person name="Kalhor M.S."/>
            <person name="Jansen J."/>
            <person name="Van den Hoogen J."/>
            <person name="Gungor B."/>
            <person name="Hartog M."/>
            <person name="Hontelez J."/>
            <person name="Verver J."/>
            <person name="Yang W.-C."/>
            <person name="Schijlen E."/>
            <person name="Repin R."/>
            <person name="Schilthuizen M."/>
            <person name="Schranz E."/>
            <person name="Heidstra R."/>
            <person name="Miyata K."/>
            <person name="Fedorova E."/>
            <person name="Kohlen W."/>
            <person name="Bisseling T."/>
            <person name="Smit S."/>
            <person name="Geurts R."/>
        </authorList>
    </citation>
    <scope>NUCLEOTIDE SEQUENCE [LARGE SCALE GENOMIC DNA]</scope>
    <source>
        <strain evidence="2">cv. WU1-14</strain>
    </source>
</reference>
<name>A0A2P5CM51_PARAD</name>
<dbReference type="Proteomes" id="UP000237105">
    <property type="component" value="Unassembled WGS sequence"/>
</dbReference>
<accession>A0A2P5CM51</accession>
<sequence length="126" mass="14079">MIRKHNTKQTPSRLQATQITSLLKRDKFRLFSSFLKHAAKRSSGIPPQSFLLPTTEIAVTLPKTPPVGSSPWRSLKDKFNFDSKASLARSFGICPDKLLFERSTASIPFSERKDSGMVPSKLLCSI</sequence>
<protein>
    <submittedName>
        <fullName evidence="1">Uncharacterized protein</fullName>
    </submittedName>
</protein>
<dbReference type="EMBL" id="JXTB01000116">
    <property type="protein sequence ID" value="PON62111.1"/>
    <property type="molecule type" value="Genomic_DNA"/>
</dbReference>
<evidence type="ECO:0000313" key="2">
    <source>
        <dbReference type="Proteomes" id="UP000237105"/>
    </source>
</evidence>
<comment type="caution">
    <text evidence="1">The sequence shown here is derived from an EMBL/GenBank/DDBJ whole genome shotgun (WGS) entry which is preliminary data.</text>
</comment>
<organism evidence="1 2">
    <name type="scientific">Parasponia andersonii</name>
    <name type="common">Sponia andersonii</name>
    <dbReference type="NCBI Taxonomy" id="3476"/>
    <lineage>
        <taxon>Eukaryota</taxon>
        <taxon>Viridiplantae</taxon>
        <taxon>Streptophyta</taxon>
        <taxon>Embryophyta</taxon>
        <taxon>Tracheophyta</taxon>
        <taxon>Spermatophyta</taxon>
        <taxon>Magnoliopsida</taxon>
        <taxon>eudicotyledons</taxon>
        <taxon>Gunneridae</taxon>
        <taxon>Pentapetalae</taxon>
        <taxon>rosids</taxon>
        <taxon>fabids</taxon>
        <taxon>Rosales</taxon>
        <taxon>Cannabaceae</taxon>
        <taxon>Parasponia</taxon>
    </lineage>
</organism>
<gene>
    <name evidence="1" type="ORF">PanWU01x14_141040</name>
</gene>
<dbReference type="AlphaFoldDB" id="A0A2P5CM51"/>
<evidence type="ECO:0000313" key="1">
    <source>
        <dbReference type="EMBL" id="PON62111.1"/>
    </source>
</evidence>
<dbReference type="OrthoDB" id="10281855at2759"/>
<keyword evidence="2" id="KW-1185">Reference proteome</keyword>
<proteinExistence type="predicted"/>